<keyword evidence="3" id="KW-1185">Reference proteome</keyword>
<dbReference type="InterPro" id="IPR015791">
    <property type="entry name" value="Antimic/Inh_G_crystallin-like"/>
</dbReference>
<dbReference type="GO" id="GO:0006952">
    <property type="term" value="P:defense response"/>
    <property type="evidence" value="ECO:0007669"/>
    <property type="project" value="InterPro"/>
</dbReference>
<keyword evidence="1" id="KW-0732">Signal</keyword>
<evidence type="ECO:0000313" key="2">
    <source>
        <dbReference type="EMBL" id="KAI3933001.1"/>
    </source>
</evidence>
<accession>A0AAD4T0I1</accession>
<dbReference type="SUPFAM" id="SSF49695">
    <property type="entry name" value="gamma-Crystallin-like"/>
    <property type="match status" value="1"/>
</dbReference>
<dbReference type="AlphaFoldDB" id="A0AAD4T0I1"/>
<dbReference type="Proteomes" id="UP001202328">
    <property type="component" value="Unassembled WGS sequence"/>
</dbReference>
<evidence type="ECO:0000256" key="1">
    <source>
        <dbReference type="SAM" id="SignalP"/>
    </source>
</evidence>
<comment type="caution">
    <text evidence="2">The sequence shown here is derived from an EMBL/GenBank/DDBJ whole genome shotgun (WGS) entry which is preliminary data.</text>
</comment>
<evidence type="ECO:0000313" key="3">
    <source>
        <dbReference type="Proteomes" id="UP001202328"/>
    </source>
</evidence>
<feature type="signal peptide" evidence="1">
    <location>
        <begin position="1"/>
        <end position="29"/>
    </location>
</feature>
<organism evidence="2 3">
    <name type="scientific">Papaver atlanticum</name>
    <dbReference type="NCBI Taxonomy" id="357466"/>
    <lineage>
        <taxon>Eukaryota</taxon>
        <taxon>Viridiplantae</taxon>
        <taxon>Streptophyta</taxon>
        <taxon>Embryophyta</taxon>
        <taxon>Tracheophyta</taxon>
        <taxon>Spermatophyta</taxon>
        <taxon>Magnoliopsida</taxon>
        <taxon>Ranunculales</taxon>
        <taxon>Papaveraceae</taxon>
        <taxon>Papaveroideae</taxon>
        <taxon>Papaver</taxon>
    </lineage>
</organism>
<dbReference type="Gene3D" id="2.60.20.30">
    <property type="match status" value="1"/>
</dbReference>
<dbReference type="InterPro" id="IPR011024">
    <property type="entry name" value="G_crystallin-like"/>
</dbReference>
<reference evidence="2" key="1">
    <citation type="submission" date="2022-04" db="EMBL/GenBank/DDBJ databases">
        <title>A functionally conserved STORR gene fusion in Papaver species that diverged 16.8 million years ago.</title>
        <authorList>
            <person name="Catania T."/>
        </authorList>
    </citation>
    <scope>NUCLEOTIDE SEQUENCE</scope>
    <source>
        <strain evidence="2">S-188037</strain>
    </source>
</reference>
<evidence type="ECO:0008006" key="4">
    <source>
        <dbReference type="Google" id="ProtNLM"/>
    </source>
</evidence>
<protein>
    <recommendedName>
        <fullName evidence="4">Antimicrobial peptide 1</fullName>
    </recommendedName>
</protein>
<dbReference type="InterPro" id="IPR015201">
    <property type="entry name" value="Antimicrobial_MiAMP1"/>
</dbReference>
<dbReference type="EMBL" id="JAJJMB010006973">
    <property type="protein sequence ID" value="KAI3933001.1"/>
    <property type="molecule type" value="Genomic_DNA"/>
</dbReference>
<sequence length="107" mass="12036">MALSKNLNLVFVLITFVVFATLVTEVVDASFMEVWSGPGCRNGQYERYSDCGCSAIHENGGYNFVFQGQDIFLYNQEGCLGDPHTQLDYSALDCRPFGWTSLWIQCD</sequence>
<dbReference type="Pfam" id="PF09117">
    <property type="entry name" value="MiAMP1"/>
    <property type="match status" value="1"/>
</dbReference>
<feature type="chain" id="PRO_5041903791" description="Antimicrobial peptide 1" evidence="1">
    <location>
        <begin position="30"/>
        <end position="107"/>
    </location>
</feature>
<dbReference type="GO" id="GO:0045926">
    <property type="term" value="P:negative regulation of growth"/>
    <property type="evidence" value="ECO:0007669"/>
    <property type="project" value="InterPro"/>
</dbReference>
<name>A0AAD4T0I1_9MAGN</name>
<gene>
    <name evidence="2" type="ORF">MKW98_029234</name>
</gene>
<proteinExistence type="predicted"/>